<accession>A0A1H1II49</accession>
<dbReference type="EMBL" id="FNKP01000002">
    <property type="protein sequence ID" value="SDR37435.1"/>
    <property type="molecule type" value="Genomic_DNA"/>
</dbReference>
<dbReference type="RefSeq" id="WP_074769973.1">
    <property type="nucleotide sequence ID" value="NZ_FNKP01000002.1"/>
</dbReference>
<evidence type="ECO:0000313" key="1">
    <source>
        <dbReference type="EMBL" id="SDR37435.1"/>
    </source>
</evidence>
<evidence type="ECO:0000313" key="2">
    <source>
        <dbReference type="Proteomes" id="UP000183487"/>
    </source>
</evidence>
<protein>
    <submittedName>
        <fullName evidence="1">Uncharacterized protein</fullName>
    </submittedName>
</protein>
<keyword evidence="2" id="KW-1185">Reference proteome</keyword>
<gene>
    <name evidence="1" type="ORF">SAMN05443245_5224</name>
</gene>
<sequence>MSDKRVTISKVLFHQKQNDLLLRWCELAASNGGSFSIGQEWSDRNWYTTYTIQWPDGMKTPEGI</sequence>
<proteinExistence type="predicted"/>
<dbReference type="AlphaFoldDB" id="A0A1H1II49"/>
<name>A0A1H1II49_9BURK</name>
<reference evidence="2" key="1">
    <citation type="submission" date="2016-10" db="EMBL/GenBank/DDBJ databases">
        <authorList>
            <person name="Varghese N."/>
        </authorList>
    </citation>
    <scope>NUCLEOTIDE SEQUENCE [LARGE SCALE GENOMIC DNA]</scope>
    <source>
        <strain evidence="2">GAS106B</strain>
    </source>
</reference>
<organism evidence="1 2">
    <name type="scientific">Paraburkholderia fungorum</name>
    <dbReference type="NCBI Taxonomy" id="134537"/>
    <lineage>
        <taxon>Bacteria</taxon>
        <taxon>Pseudomonadati</taxon>
        <taxon>Pseudomonadota</taxon>
        <taxon>Betaproteobacteria</taxon>
        <taxon>Burkholderiales</taxon>
        <taxon>Burkholderiaceae</taxon>
        <taxon>Paraburkholderia</taxon>
    </lineage>
</organism>
<dbReference type="Proteomes" id="UP000183487">
    <property type="component" value="Unassembled WGS sequence"/>
</dbReference>